<evidence type="ECO:0000256" key="1">
    <source>
        <dbReference type="SAM" id="MobiDB-lite"/>
    </source>
</evidence>
<evidence type="ECO:0000313" key="2">
    <source>
        <dbReference type="EMBL" id="MPC14019.1"/>
    </source>
</evidence>
<proteinExistence type="predicted"/>
<feature type="region of interest" description="Disordered" evidence="1">
    <location>
        <begin position="89"/>
        <end position="134"/>
    </location>
</feature>
<gene>
    <name evidence="2" type="ORF">E2C01_006772</name>
</gene>
<evidence type="ECO:0000313" key="3">
    <source>
        <dbReference type="Proteomes" id="UP000324222"/>
    </source>
</evidence>
<sequence>MSDLHTALHRRWREGFGFYRFFARKSSFYRFFFSSDLLLSSHALILTPISPPFSTRLPLSPMTFLLRPPLAVTPASSLRNMGQYVSLTPPQRVKLLRPPPPSSPSYPPPSLPPPSLPPPLLPSRPQTTTLPLVK</sequence>
<dbReference type="AlphaFoldDB" id="A0A5B7CX77"/>
<organism evidence="2 3">
    <name type="scientific">Portunus trituberculatus</name>
    <name type="common">Swimming crab</name>
    <name type="synonym">Neptunus trituberculatus</name>
    <dbReference type="NCBI Taxonomy" id="210409"/>
    <lineage>
        <taxon>Eukaryota</taxon>
        <taxon>Metazoa</taxon>
        <taxon>Ecdysozoa</taxon>
        <taxon>Arthropoda</taxon>
        <taxon>Crustacea</taxon>
        <taxon>Multicrustacea</taxon>
        <taxon>Malacostraca</taxon>
        <taxon>Eumalacostraca</taxon>
        <taxon>Eucarida</taxon>
        <taxon>Decapoda</taxon>
        <taxon>Pleocyemata</taxon>
        <taxon>Brachyura</taxon>
        <taxon>Eubrachyura</taxon>
        <taxon>Portunoidea</taxon>
        <taxon>Portunidae</taxon>
        <taxon>Portuninae</taxon>
        <taxon>Portunus</taxon>
    </lineage>
</organism>
<name>A0A5B7CX77_PORTR</name>
<dbReference type="Proteomes" id="UP000324222">
    <property type="component" value="Unassembled WGS sequence"/>
</dbReference>
<dbReference type="EMBL" id="VSRR010000323">
    <property type="protein sequence ID" value="MPC14019.1"/>
    <property type="molecule type" value="Genomic_DNA"/>
</dbReference>
<comment type="caution">
    <text evidence="2">The sequence shown here is derived from an EMBL/GenBank/DDBJ whole genome shotgun (WGS) entry which is preliminary data.</text>
</comment>
<protein>
    <submittedName>
        <fullName evidence="2">Uncharacterized protein</fullName>
    </submittedName>
</protein>
<keyword evidence="3" id="KW-1185">Reference proteome</keyword>
<feature type="compositionally biased region" description="Pro residues" evidence="1">
    <location>
        <begin position="97"/>
        <end position="122"/>
    </location>
</feature>
<reference evidence="2 3" key="1">
    <citation type="submission" date="2019-05" db="EMBL/GenBank/DDBJ databases">
        <title>Another draft genome of Portunus trituberculatus and its Hox gene families provides insights of decapod evolution.</title>
        <authorList>
            <person name="Jeong J.-H."/>
            <person name="Song I."/>
            <person name="Kim S."/>
            <person name="Choi T."/>
            <person name="Kim D."/>
            <person name="Ryu S."/>
            <person name="Kim W."/>
        </authorList>
    </citation>
    <scope>NUCLEOTIDE SEQUENCE [LARGE SCALE GENOMIC DNA]</scope>
    <source>
        <tissue evidence="2">Muscle</tissue>
    </source>
</reference>
<accession>A0A5B7CX77</accession>